<dbReference type="EMBL" id="GEDG01030168">
    <property type="protein sequence ID" value="JAP12087.1"/>
    <property type="molecule type" value="Transcribed_RNA"/>
</dbReference>
<keyword evidence="2" id="KW-0472">Membrane</keyword>
<protein>
    <submittedName>
        <fullName evidence="3">Putative ovule protein</fullName>
    </submittedName>
</protein>
<proteinExistence type="predicted"/>
<organism evidence="3">
    <name type="scientific">Solanum chacoense</name>
    <name type="common">Chaco potato</name>
    <dbReference type="NCBI Taxonomy" id="4108"/>
    <lineage>
        <taxon>Eukaryota</taxon>
        <taxon>Viridiplantae</taxon>
        <taxon>Streptophyta</taxon>
        <taxon>Embryophyta</taxon>
        <taxon>Tracheophyta</taxon>
        <taxon>Spermatophyta</taxon>
        <taxon>Magnoliopsida</taxon>
        <taxon>eudicotyledons</taxon>
        <taxon>Gunneridae</taxon>
        <taxon>Pentapetalae</taxon>
        <taxon>asterids</taxon>
        <taxon>lamiids</taxon>
        <taxon>Solanales</taxon>
        <taxon>Solanaceae</taxon>
        <taxon>Solanoideae</taxon>
        <taxon>Solaneae</taxon>
        <taxon>Solanum</taxon>
    </lineage>
</organism>
<keyword evidence="2" id="KW-0812">Transmembrane</keyword>
<feature type="transmembrane region" description="Helical" evidence="2">
    <location>
        <begin position="70"/>
        <end position="91"/>
    </location>
</feature>
<keyword evidence="2" id="KW-1133">Transmembrane helix</keyword>
<feature type="non-terminal residue" evidence="3">
    <location>
        <position position="1"/>
    </location>
</feature>
<reference evidence="3" key="1">
    <citation type="submission" date="2015-12" db="EMBL/GenBank/DDBJ databases">
        <title>Gene expression during late stages of embryo sac development: a critical building block for successful pollen-pistil interactions.</title>
        <authorList>
            <person name="Liu Y."/>
            <person name="Joly V."/>
            <person name="Sabar M."/>
            <person name="Matton D.P."/>
        </authorList>
    </citation>
    <scope>NUCLEOTIDE SEQUENCE</scope>
</reference>
<evidence type="ECO:0000313" key="3">
    <source>
        <dbReference type="EMBL" id="JAP12087.1"/>
    </source>
</evidence>
<feature type="region of interest" description="Disordered" evidence="1">
    <location>
        <begin position="33"/>
        <end position="61"/>
    </location>
</feature>
<dbReference type="AlphaFoldDB" id="A0A0V0GWG5"/>
<name>A0A0V0GWG5_SOLCH</name>
<sequence>LHNTTASLFEIPYTNHRCCWINCKISSTSSKIFSTNRKTVSVDDETQKEKEENDEKEDKRRDQNLISSPLHLHLLCFVIFSFLFFIFFLLLDNLFLL</sequence>
<evidence type="ECO:0000256" key="1">
    <source>
        <dbReference type="SAM" id="MobiDB-lite"/>
    </source>
</evidence>
<feature type="compositionally biased region" description="Basic and acidic residues" evidence="1">
    <location>
        <begin position="45"/>
        <end position="61"/>
    </location>
</feature>
<accession>A0A0V0GWG5</accession>
<evidence type="ECO:0000256" key="2">
    <source>
        <dbReference type="SAM" id="Phobius"/>
    </source>
</evidence>